<dbReference type="CDD" id="cd02947">
    <property type="entry name" value="TRX_family"/>
    <property type="match status" value="1"/>
</dbReference>
<proteinExistence type="predicted"/>
<sequence length="194" mass="22193">MLEAVRIYPSSTCLRAITIPSASSHKISLRFFNSLSFGSRSPFSSVYTSRQIRRFGKRLVFLGQEGSLQQLDDSPVSVELVPISSETMFDRVIKEAQKPDDAVVIVWMANWCRKCVYLKPQLEKLAAEYYPGLRFYHVDVNTVSHKLVERAGVTRMPTIQLWMKGEKRDEVIGGHKAHLVINEVRQMIENECTQ</sequence>
<dbReference type="SUPFAM" id="SSF52833">
    <property type="entry name" value="Thioredoxin-like"/>
    <property type="match status" value="1"/>
</dbReference>
<organism evidence="5 6">
    <name type="scientific">Acacia crassicarpa</name>
    <name type="common">northern wattle</name>
    <dbReference type="NCBI Taxonomy" id="499986"/>
    <lineage>
        <taxon>Eukaryota</taxon>
        <taxon>Viridiplantae</taxon>
        <taxon>Streptophyta</taxon>
        <taxon>Embryophyta</taxon>
        <taxon>Tracheophyta</taxon>
        <taxon>Spermatophyta</taxon>
        <taxon>Magnoliopsida</taxon>
        <taxon>eudicotyledons</taxon>
        <taxon>Gunneridae</taxon>
        <taxon>Pentapetalae</taxon>
        <taxon>rosids</taxon>
        <taxon>fabids</taxon>
        <taxon>Fabales</taxon>
        <taxon>Fabaceae</taxon>
        <taxon>Caesalpinioideae</taxon>
        <taxon>mimosoid clade</taxon>
        <taxon>Acacieae</taxon>
        <taxon>Acacia</taxon>
    </lineage>
</organism>
<evidence type="ECO:0000259" key="4">
    <source>
        <dbReference type="PROSITE" id="PS51352"/>
    </source>
</evidence>
<name>A0AAE1TCP3_9FABA</name>
<evidence type="ECO:0000313" key="6">
    <source>
        <dbReference type="Proteomes" id="UP001293593"/>
    </source>
</evidence>
<dbReference type="Pfam" id="PF00085">
    <property type="entry name" value="Thioredoxin"/>
    <property type="match status" value="1"/>
</dbReference>
<gene>
    <name evidence="5" type="ORF">QN277_011394</name>
</gene>
<keyword evidence="3" id="KW-0676">Redox-active center</keyword>
<reference evidence="5" key="1">
    <citation type="submission" date="2023-10" db="EMBL/GenBank/DDBJ databases">
        <title>Chromosome-level genome of the transformable northern wattle, Acacia crassicarpa.</title>
        <authorList>
            <person name="Massaro I."/>
            <person name="Sinha N.R."/>
            <person name="Poethig S."/>
            <person name="Leichty A.R."/>
        </authorList>
    </citation>
    <scope>NUCLEOTIDE SEQUENCE</scope>
    <source>
        <strain evidence="5">Acra3RX</strain>
        <tissue evidence="5">Leaf</tissue>
    </source>
</reference>
<evidence type="ECO:0000256" key="3">
    <source>
        <dbReference type="ARBA" id="ARBA00023284"/>
    </source>
</evidence>
<protein>
    <recommendedName>
        <fullName evidence="4">Thioredoxin domain-containing protein</fullName>
    </recommendedName>
</protein>
<dbReference type="GO" id="GO:0009570">
    <property type="term" value="C:chloroplast stroma"/>
    <property type="evidence" value="ECO:0007669"/>
    <property type="project" value="InterPro"/>
</dbReference>
<comment type="caution">
    <text evidence="5">The sequence shown here is derived from an EMBL/GenBank/DDBJ whole genome shotgun (WGS) entry which is preliminary data.</text>
</comment>
<keyword evidence="2" id="KW-1015">Disulfide bond</keyword>
<evidence type="ECO:0000256" key="2">
    <source>
        <dbReference type="ARBA" id="ARBA00023157"/>
    </source>
</evidence>
<dbReference type="EMBL" id="JAWXYG010000002">
    <property type="protein sequence ID" value="KAK4279651.1"/>
    <property type="molecule type" value="Genomic_DNA"/>
</dbReference>
<feature type="domain" description="Thioredoxin" evidence="4">
    <location>
        <begin position="69"/>
        <end position="193"/>
    </location>
</feature>
<dbReference type="PANTHER" id="PTHR47192:SF4">
    <property type="entry name" value="THIOREDOXIN-LIKE 3-2, CHLOROPLASTIC"/>
    <property type="match status" value="1"/>
</dbReference>
<accession>A0AAE1TCP3</accession>
<keyword evidence="1" id="KW-0813">Transport</keyword>
<dbReference type="Gene3D" id="3.40.30.10">
    <property type="entry name" value="Glutaredoxin"/>
    <property type="match status" value="1"/>
</dbReference>
<dbReference type="AlphaFoldDB" id="A0AAE1TCP3"/>
<dbReference type="InterPro" id="IPR036249">
    <property type="entry name" value="Thioredoxin-like_sf"/>
</dbReference>
<dbReference type="InterPro" id="IPR013766">
    <property type="entry name" value="Thioredoxin_domain"/>
</dbReference>
<evidence type="ECO:0000313" key="5">
    <source>
        <dbReference type="EMBL" id="KAK4279651.1"/>
    </source>
</evidence>
<keyword evidence="6" id="KW-1185">Reference proteome</keyword>
<dbReference type="PANTHER" id="PTHR47192">
    <property type="entry name" value="THIOREDOXIN-LIKE 3-2, CHLOROPLASTIC"/>
    <property type="match status" value="1"/>
</dbReference>
<dbReference type="InterPro" id="IPR044253">
    <property type="entry name" value="WCRKC1/2"/>
</dbReference>
<dbReference type="Proteomes" id="UP001293593">
    <property type="component" value="Unassembled WGS sequence"/>
</dbReference>
<keyword evidence="1" id="KW-0249">Electron transport</keyword>
<dbReference type="PROSITE" id="PS51352">
    <property type="entry name" value="THIOREDOXIN_2"/>
    <property type="match status" value="1"/>
</dbReference>
<dbReference type="FunFam" id="3.40.30.10:FF:000245">
    <property type="entry name" value="Thioredoxin"/>
    <property type="match status" value="1"/>
</dbReference>
<evidence type="ECO:0000256" key="1">
    <source>
        <dbReference type="ARBA" id="ARBA00022982"/>
    </source>
</evidence>